<accession>A0A7W8MR35</accession>
<dbReference type="GO" id="GO:0016197">
    <property type="term" value="P:endosomal transport"/>
    <property type="evidence" value="ECO:0007669"/>
    <property type="project" value="TreeGrafter"/>
</dbReference>
<evidence type="ECO:0000259" key="2">
    <source>
        <dbReference type="Pfam" id="PF05050"/>
    </source>
</evidence>
<dbReference type="Proteomes" id="UP000568106">
    <property type="component" value="Unassembled WGS sequence"/>
</dbReference>
<keyword evidence="3" id="KW-0808">Transferase</keyword>
<protein>
    <submittedName>
        <fullName evidence="3">FkbM family methyltransferase</fullName>
    </submittedName>
</protein>
<dbReference type="SUPFAM" id="SSF53335">
    <property type="entry name" value="S-adenosyl-L-methionine-dependent methyltransferases"/>
    <property type="match status" value="1"/>
</dbReference>
<keyword evidence="4" id="KW-1185">Reference proteome</keyword>
<dbReference type="Pfam" id="PF05050">
    <property type="entry name" value="Methyltransf_21"/>
    <property type="match status" value="1"/>
</dbReference>
<dbReference type="InterPro" id="IPR029063">
    <property type="entry name" value="SAM-dependent_MTases_sf"/>
</dbReference>
<organism evidence="3 4">
    <name type="scientific">Tunturiibacter empetritectus</name>
    <dbReference type="NCBI Taxonomy" id="3069691"/>
    <lineage>
        <taxon>Bacteria</taxon>
        <taxon>Pseudomonadati</taxon>
        <taxon>Acidobacteriota</taxon>
        <taxon>Terriglobia</taxon>
        <taxon>Terriglobales</taxon>
        <taxon>Acidobacteriaceae</taxon>
        <taxon>Tunturiibacter</taxon>
    </lineage>
</organism>
<dbReference type="GO" id="GO:0032259">
    <property type="term" value="P:methylation"/>
    <property type="evidence" value="ECO:0007669"/>
    <property type="project" value="UniProtKB-KW"/>
</dbReference>
<sequence length="245" mass="27757">MKTYAKKSYSQEGEDMILERFLEQKQSGFYVDVGAHHPKRYSNTYNLYRRGWRGLNIDANPGSMTLFKQIRPKDINVEAAVSSAAQELTYYIFNEPALNTFKEDLAMDRVGGIYSIIKKVNITTRPLWQLLDQYVPPDTKIDLLTVDVEGLDFDVLLSNDWRRYSPEFILVECFGSTTFEEISSDAAGHLLLSQNYSIVAKTMNTVLFRLLPPSQVDSSARKAKTSDPEALRDAGFSAQKQSLAS</sequence>
<dbReference type="PANTHER" id="PTHR34009">
    <property type="entry name" value="PROTEIN STAR"/>
    <property type="match status" value="1"/>
</dbReference>
<dbReference type="EMBL" id="JACHDY010000002">
    <property type="protein sequence ID" value="MBB5317218.1"/>
    <property type="molecule type" value="Genomic_DNA"/>
</dbReference>
<name>A0A7W8MR35_9BACT</name>
<feature type="region of interest" description="Disordered" evidence="1">
    <location>
        <begin position="216"/>
        <end position="245"/>
    </location>
</feature>
<dbReference type="InterPro" id="IPR053202">
    <property type="entry name" value="EGF_Rcpt_Signaling_Reg"/>
</dbReference>
<dbReference type="GO" id="GO:0006888">
    <property type="term" value="P:endoplasmic reticulum to Golgi vesicle-mediated transport"/>
    <property type="evidence" value="ECO:0007669"/>
    <property type="project" value="TreeGrafter"/>
</dbReference>
<evidence type="ECO:0000313" key="4">
    <source>
        <dbReference type="Proteomes" id="UP000568106"/>
    </source>
</evidence>
<keyword evidence="3" id="KW-0489">Methyltransferase</keyword>
<dbReference type="GO" id="GO:0005886">
    <property type="term" value="C:plasma membrane"/>
    <property type="evidence" value="ECO:0007669"/>
    <property type="project" value="TreeGrafter"/>
</dbReference>
<dbReference type="Gene3D" id="3.40.50.150">
    <property type="entry name" value="Vaccinia Virus protein VP39"/>
    <property type="match status" value="1"/>
</dbReference>
<gene>
    <name evidence="3" type="ORF">HDF09_001887</name>
</gene>
<evidence type="ECO:0000313" key="3">
    <source>
        <dbReference type="EMBL" id="MBB5317218.1"/>
    </source>
</evidence>
<dbReference type="AlphaFoldDB" id="A0A7W8MR35"/>
<proteinExistence type="predicted"/>
<dbReference type="GO" id="GO:0005737">
    <property type="term" value="C:cytoplasm"/>
    <property type="evidence" value="ECO:0007669"/>
    <property type="project" value="GOC"/>
</dbReference>
<dbReference type="PANTHER" id="PTHR34009:SF2">
    <property type="entry name" value="PROTEIN STAR"/>
    <property type="match status" value="1"/>
</dbReference>
<reference evidence="3" key="1">
    <citation type="submission" date="2020-08" db="EMBL/GenBank/DDBJ databases">
        <title>Genomic Encyclopedia of Type Strains, Phase IV (KMG-V): Genome sequencing to study the core and pangenomes of soil and plant-associated prokaryotes.</title>
        <authorList>
            <person name="Whitman W."/>
        </authorList>
    </citation>
    <scope>NUCLEOTIDE SEQUENCE [LARGE SCALE GENOMIC DNA]</scope>
    <source>
        <strain evidence="3">M8UP27</strain>
    </source>
</reference>
<dbReference type="InterPro" id="IPR006342">
    <property type="entry name" value="FkbM_mtfrase"/>
</dbReference>
<comment type="caution">
    <text evidence="3">The sequence shown here is derived from an EMBL/GenBank/DDBJ whole genome shotgun (WGS) entry which is preliminary data.</text>
</comment>
<feature type="domain" description="Methyltransferase FkbM" evidence="2">
    <location>
        <begin position="32"/>
        <end position="181"/>
    </location>
</feature>
<dbReference type="GO" id="GO:0008168">
    <property type="term" value="F:methyltransferase activity"/>
    <property type="evidence" value="ECO:0007669"/>
    <property type="project" value="UniProtKB-KW"/>
</dbReference>
<evidence type="ECO:0000256" key="1">
    <source>
        <dbReference type="SAM" id="MobiDB-lite"/>
    </source>
</evidence>